<keyword evidence="2" id="KW-1185">Reference proteome</keyword>
<dbReference type="Proteomes" id="UP000828251">
    <property type="component" value="Unassembled WGS sequence"/>
</dbReference>
<gene>
    <name evidence="1" type="ORF">J1N35_031803</name>
</gene>
<sequence length="171" mass="19772">MKIFRLLNHRFIVHQLHKQQMGSRNRMTNQTPKQTSLTMNIISSQKLVGNNYGRGLKPQNTKTNKRTWVLYIPYLNRQKTRVNVGLPLLRNQIESCNLNLKYQVLKSLATRISEETLFYSWGFLDTAFSPGGGVREICREGGLENHETCFSNSRGLGQEPQNRMMIDLTLD</sequence>
<dbReference type="EMBL" id="JAIQCV010000009">
    <property type="protein sequence ID" value="KAH1066816.1"/>
    <property type="molecule type" value="Genomic_DNA"/>
</dbReference>
<protein>
    <submittedName>
        <fullName evidence="1">Uncharacterized protein</fullName>
    </submittedName>
</protein>
<evidence type="ECO:0000313" key="1">
    <source>
        <dbReference type="EMBL" id="KAH1066816.1"/>
    </source>
</evidence>
<name>A0A9D3ZU37_9ROSI</name>
<accession>A0A9D3ZU37</accession>
<comment type="caution">
    <text evidence="1">The sequence shown here is derived from an EMBL/GenBank/DDBJ whole genome shotgun (WGS) entry which is preliminary data.</text>
</comment>
<evidence type="ECO:0000313" key="2">
    <source>
        <dbReference type="Proteomes" id="UP000828251"/>
    </source>
</evidence>
<reference evidence="1 2" key="1">
    <citation type="journal article" date="2021" name="Plant Biotechnol. J.">
        <title>Multi-omics assisted identification of the key and species-specific regulatory components of drought-tolerant mechanisms in Gossypium stocksii.</title>
        <authorList>
            <person name="Yu D."/>
            <person name="Ke L."/>
            <person name="Zhang D."/>
            <person name="Wu Y."/>
            <person name="Sun Y."/>
            <person name="Mei J."/>
            <person name="Sun J."/>
            <person name="Sun Y."/>
        </authorList>
    </citation>
    <scope>NUCLEOTIDE SEQUENCE [LARGE SCALE GENOMIC DNA]</scope>
    <source>
        <strain evidence="2">cv. E1</strain>
        <tissue evidence="1">Leaf</tissue>
    </source>
</reference>
<dbReference type="AlphaFoldDB" id="A0A9D3ZU37"/>
<proteinExistence type="predicted"/>
<organism evidence="1 2">
    <name type="scientific">Gossypium stocksii</name>
    <dbReference type="NCBI Taxonomy" id="47602"/>
    <lineage>
        <taxon>Eukaryota</taxon>
        <taxon>Viridiplantae</taxon>
        <taxon>Streptophyta</taxon>
        <taxon>Embryophyta</taxon>
        <taxon>Tracheophyta</taxon>
        <taxon>Spermatophyta</taxon>
        <taxon>Magnoliopsida</taxon>
        <taxon>eudicotyledons</taxon>
        <taxon>Gunneridae</taxon>
        <taxon>Pentapetalae</taxon>
        <taxon>rosids</taxon>
        <taxon>malvids</taxon>
        <taxon>Malvales</taxon>
        <taxon>Malvaceae</taxon>
        <taxon>Malvoideae</taxon>
        <taxon>Gossypium</taxon>
    </lineage>
</organism>